<feature type="non-terminal residue" evidence="2">
    <location>
        <position position="1"/>
    </location>
</feature>
<reference evidence="2 3" key="1">
    <citation type="submission" date="2015-07" db="EMBL/GenBank/DDBJ databases">
        <authorList>
            <person name="Ju K.-S."/>
            <person name="Doroghazi J.R."/>
            <person name="Metcalf W.W."/>
        </authorList>
    </citation>
    <scope>NUCLEOTIDE SEQUENCE [LARGE SCALE GENOMIC DNA]</scope>
    <source>
        <strain evidence="2 3">NRRL B-3589</strain>
    </source>
</reference>
<keyword evidence="1" id="KW-0812">Transmembrane</keyword>
<keyword evidence="3" id="KW-1185">Reference proteome</keyword>
<proteinExistence type="predicted"/>
<keyword evidence="1" id="KW-1133">Transmembrane helix</keyword>
<evidence type="ECO:0000256" key="1">
    <source>
        <dbReference type="SAM" id="Phobius"/>
    </source>
</evidence>
<feature type="non-terminal residue" evidence="2">
    <location>
        <position position="70"/>
    </location>
</feature>
<keyword evidence="1" id="KW-0472">Membrane</keyword>
<name>A0ABR5IUU6_9ACTN</name>
<evidence type="ECO:0000313" key="3">
    <source>
        <dbReference type="Proteomes" id="UP000037020"/>
    </source>
</evidence>
<gene>
    <name evidence="2" type="ORF">ADK38_39590</name>
</gene>
<dbReference type="EMBL" id="LGUT01003761">
    <property type="protein sequence ID" value="KOG76990.1"/>
    <property type="molecule type" value="Genomic_DNA"/>
</dbReference>
<accession>A0ABR5IUU6</accession>
<protein>
    <submittedName>
        <fullName evidence="2">Integral membrane protein</fullName>
    </submittedName>
</protein>
<dbReference type="Proteomes" id="UP000037020">
    <property type="component" value="Unassembled WGS sequence"/>
</dbReference>
<comment type="caution">
    <text evidence="2">The sequence shown here is derived from an EMBL/GenBank/DDBJ whole genome shotgun (WGS) entry which is preliminary data.</text>
</comment>
<organism evidence="2 3">
    <name type="scientific">Streptomyces varsoviensis</name>
    <dbReference type="NCBI Taxonomy" id="67373"/>
    <lineage>
        <taxon>Bacteria</taxon>
        <taxon>Bacillati</taxon>
        <taxon>Actinomycetota</taxon>
        <taxon>Actinomycetes</taxon>
        <taxon>Kitasatosporales</taxon>
        <taxon>Streptomycetaceae</taxon>
        <taxon>Streptomyces</taxon>
    </lineage>
</organism>
<sequence>ILRARAYRRRTTHSWCVLILFAAIAMALCIIHAPTTPAGIIVAGLPPVTVLLCFHQLIRQLDLTPGPTPP</sequence>
<feature type="transmembrane region" description="Helical" evidence="1">
    <location>
        <begin position="39"/>
        <end position="58"/>
    </location>
</feature>
<feature type="transmembrane region" description="Helical" evidence="1">
    <location>
        <begin position="12"/>
        <end position="33"/>
    </location>
</feature>
<evidence type="ECO:0000313" key="2">
    <source>
        <dbReference type="EMBL" id="KOG76990.1"/>
    </source>
</evidence>